<dbReference type="GO" id="GO:0012505">
    <property type="term" value="C:endomembrane system"/>
    <property type="evidence" value="ECO:0007669"/>
    <property type="project" value="UniProtKB-SubCell"/>
</dbReference>
<keyword evidence="9 14" id="KW-0863">Zinc-finger</keyword>
<sequence length="616" mass="70808">MWTRRCLLCTRIIVSFFVFFFVIFVVRAEELEAIANGEEEKETLLNKKRNFPEDVSGTFKGAWHASSTKSFLTPLREIPNKRYFASGSKGILQVQMRQQKKDSKNNCFWVEGDLLVRTTSAPTMHVNFAGVYLNATGIIHAHGQSRNLEHVSLDNSNEQSFYHSDFREALRTSASDLAWETARRKDANATRSEDKEASNDTETIYDVMRRRQRINSLFSGPLNTTAYPSACEFALKLFIEPGKYSLLENIEDNIEVRSKVTDDEMRENEYTPRRTALPDASFDAVITGTLVSENCGFDFVLNATTFKMQEYYAKAINYGYIAIATVLFQLYALAKQVEYVGNTQSSLSKLSILSLGFQAILDAYLCLGHLIYGMVVEEIFLPFACIAFLEFMMFSVFEMRLLLHVWKIRNASNNSSSWIDLRRELSTLYGKFYAGFFGGAFLIYVMQNFQTFCVLLLSSYWLPQILWNLYSNSRKPFIPMYVGVISITRIFVPLYFYGCPKNFARNEPNYVLCASVSLYVFVQAFILFAQHYFHPRIVTFKLTKWLPEVHNYHKSYVKFGDCSICLSNLKSESESMSPNEMQMHAPCGHVFHAHCLSRWMDVKLECPTCRAKLPPV</sequence>
<dbReference type="RefSeq" id="XP_007510435.1">
    <property type="nucleotide sequence ID" value="XM_007510373.1"/>
</dbReference>
<dbReference type="eggNOG" id="KOG0828">
    <property type="taxonomic scope" value="Eukaryota"/>
</dbReference>
<keyword evidence="6 15" id="KW-0812">Transmembrane</keyword>
<comment type="pathway">
    <text evidence="3">Protein modification; protein ubiquitination.</text>
</comment>
<dbReference type="SUPFAM" id="SSF57850">
    <property type="entry name" value="RING/U-box"/>
    <property type="match status" value="1"/>
</dbReference>
<evidence type="ECO:0000256" key="10">
    <source>
        <dbReference type="ARBA" id="ARBA00022786"/>
    </source>
</evidence>
<feature type="transmembrane region" description="Helical" evidence="15">
    <location>
        <begin position="379"/>
        <end position="397"/>
    </location>
</feature>
<dbReference type="InterPro" id="IPR050731">
    <property type="entry name" value="HRD1_E3_ubiq-ligases"/>
</dbReference>
<keyword evidence="10" id="KW-0833">Ubl conjugation pathway</keyword>
<feature type="chain" id="PRO_5030173269" description="RING-type E3 ubiquitin transferase" evidence="16">
    <location>
        <begin position="29"/>
        <end position="616"/>
    </location>
</feature>
<dbReference type="GeneID" id="19012725"/>
<dbReference type="InterPro" id="IPR013083">
    <property type="entry name" value="Znf_RING/FYVE/PHD"/>
</dbReference>
<evidence type="ECO:0000259" key="17">
    <source>
        <dbReference type="PROSITE" id="PS50089"/>
    </source>
</evidence>
<dbReference type="EC" id="2.3.2.27" evidence="4"/>
<feature type="transmembrane region" description="Helical" evidence="15">
    <location>
        <begin position="315"/>
        <end position="334"/>
    </location>
</feature>
<dbReference type="SMART" id="SM00184">
    <property type="entry name" value="RING"/>
    <property type="match status" value="1"/>
</dbReference>
<feature type="transmembrane region" description="Helical" evidence="15">
    <location>
        <begin position="477"/>
        <end position="498"/>
    </location>
</feature>
<dbReference type="Pfam" id="PF13639">
    <property type="entry name" value="zf-RING_2"/>
    <property type="match status" value="1"/>
</dbReference>
<evidence type="ECO:0000313" key="18">
    <source>
        <dbReference type="EMBL" id="CCO18780.1"/>
    </source>
</evidence>
<feature type="transmembrane region" description="Helical" evidence="15">
    <location>
        <begin position="432"/>
        <end position="457"/>
    </location>
</feature>
<evidence type="ECO:0000256" key="2">
    <source>
        <dbReference type="ARBA" id="ARBA00004127"/>
    </source>
</evidence>
<dbReference type="Proteomes" id="UP000198341">
    <property type="component" value="Chromosome 11"/>
</dbReference>
<keyword evidence="13 15" id="KW-0472">Membrane</keyword>
<organism evidence="18 19">
    <name type="scientific">Bathycoccus prasinos</name>
    <dbReference type="NCBI Taxonomy" id="41875"/>
    <lineage>
        <taxon>Eukaryota</taxon>
        <taxon>Viridiplantae</taxon>
        <taxon>Chlorophyta</taxon>
        <taxon>Mamiellophyceae</taxon>
        <taxon>Mamiellales</taxon>
        <taxon>Bathycoccaceae</taxon>
        <taxon>Bathycoccus</taxon>
    </lineage>
</organism>
<evidence type="ECO:0000256" key="4">
    <source>
        <dbReference type="ARBA" id="ARBA00012483"/>
    </source>
</evidence>
<dbReference type="Gene3D" id="3.30.40.10">
    <property type="entry name" value="Zinc/RING finger domain, C3HC4 (zinc finger)"/>
    <property type="match status" value="1"/>
</dbReference>
<dbReference type="EMBL" id="FO082268">
    <property type="protein sequence ID" value="CCO18780.1"/>
    <property type="molecule type" value="Genomic_DNA"/>
</dbReference>
<evidence type="ECO:0000256" key="5">
    <source>
        <dbReference type="ARBA" id="ARBA00022679"/>
    </source>
</evidence>
<dbReference type="InterPro" id="IPR021319">
    <property type="entry name" value="DUF2921"/>
</dbReference>
<comment type="catalytic activity">
    <reaction evidence="1">
        <text>S-ubiquitinyl-[E2 ubiquitin-conjugating enzyme]-L-cysteine + [acceptor protein]-L-lysine = [E2 ubiquitin-conjugating enzyme]-L-cysteine + N(6)-ubiquitinyl-[acceptor protein]-L-lysine.</text>
        <dbReference type="EC" id="2.3.2.27"/>
    </reaction>
</comment>
<dbReference type="PANTHER" id="PTHR22763">
    <property type="entry name" value="RING ZINC FINGER PROTEIN"/>
    <property type="match status" value="1"/>
</dbReference>
<keyword evidence="8 16" id="KW-0732">Signal</keyword>
<evidence type="ECO:0000256" key="1">
    <source>
        <dbReference type="ARBA" id="ARBA00000900"/>
    </source>
</evidence>
<evidence type="ECO:0000256" key="15">
    <source>
        <dbReference type="SAM" id="Phobius"/>
    </source>
</evidence>
<dbReference type="PROSITE" id="PS50089">
    <property type="entry name" value="ZF_RING_2"/>
    <property type="match status" value="1"/>
</dbReference>
<evidence type="ECO:0000256" key="14">
    <source>
        <dbReference type="PROSITE-ProRule" id="PRU00175"/>
    </source>
</evidence>
<protein>
    <recommendedName>
        <fullName evidence="4">RING-type E3 ubiquitin transferase</fullName>
        <ecNumber evidence="4">2.3.2.27</ecNumber>
    </recommendedName>
</protein>
<evidence type="ECO:0000256" key="13">
    <source>
        <dbReference type="ARBA" id="ARBA00023136"/>
    </source>
</evidence>
<keyword evidence="12 15" id="KW-1133">Transmembrane helix</keyword>
<keyword evidence="5" id="KW-0808">Transferase</keyword>
<dbReference type="OrthoDB" id="9984778at2759"/>
<keyword evidence="19" id="KW-1185">Reference proteome</keyword>
<dbReference type="STRING" id="41875.K8F1V6"/>
<evidence type="ECO:0000256" key="7">
    <source>
        <dbReference type="ARBA" id="ARBA00022723"/>
    </source>
</evidence>
<gene>
    <name evidence="18" type="ordered locus">Bathy11g00390</name>
</gene>
<name>K8F1V6_9CHLO</name>
<evidence type="ECO:0000256" key="9">
    <source>
        <dbReference type="ARBA" id="ARBA00022771"/>
    </source>
</evidence>
<accession>K8F1V6</accession>
<proteinExistence type="predicted"/>
<feature type="domain" description="RING-type" evidence="17">
    <location>
        <begin position="562"/>
        <end position="610"/>
    </location>
</feature>
<feature type="transmembrane region" description="Helical" evidence="15">
    <location>
        <begin position="355"/>
        <end position="373"/>
    </location>
</feature>
<keyword evidence="7" id="KW-0479">Metal-binding</keyword>
<dbReference type="InterPro" id="IPR001841">
    <property type="entry name" value="Znf_RING"/>
</dbReference>
<dbReference type="GO" id="GO:0043161">
    <property type="term" value="P:proteasome-mediated ubiquitin-dependent protein catabolic process"/>
    <property type="evidence" value="ECO:0007669"/>
    <property type="project" value="TreeGrafter"/>
</dbReference>
<evidence type="ECO:0000313" key="19">
    <source>
        <dbReference type="Proteomes" id="UP000198341"/>
    </source>
</evidence>
<feature type="transmembrane region" description="Helical" evidence="15">
    <location>
        <begin position="510"/>
        <end position="533"/>
    </location>
</feature>
<dbReference type="Pfam" id="PF11145">
    <property type="entry name" value="DUF2921"/>
    <property type="match status" value="1"/>
</dbReference>
<evidence type="ECO:0000256" key="6">
    <source>
        <dbReference type="ARBA" id="ARBA00022692"/>
    </source>
</evidence>
<dbReference type="GO" id="GO:0061630">
    <property type="term" value="F:ubiquitin protein ligase activity"/>
    <property type="evidence" value="ECO:0007669"/>
    <property type="project" value="UniProtKB-EC"/>
</dbReference>
<dbReference type="GO" id="GO:0008270">
    <property type="term" value="F:zinc ion binding"/>
    <property type="evidence" value="ECO:0007669"/>
    <property type="project" value="UniProtKB-KW"/>
</dbReference>
<evidence type="ECO:0000256" key="16">
    <source>
        <dbReference type="SAM" id="SignalP"/>
    </source>
</evidence>
<dbReference type="AlphaFoldDB" id="K8F1V6"/>
<evidence type="ECO:0000256" key="12">
    <source>
        <dbReference type="ARBA" id="ARBA00022989"/>
    </source>
</evidence>
<keyword evidence="11" id="KW-0862">Zinc</keyword>
<dbReference type="KEGG" id="bpg:Bathy11g00390"/>
<comment type="subcellular location">
    <subcellularLocation>
        <location evidence="2">Endomembrane system</location>
        <topology evidence="2">Multi-pass membrane protein</topology>
    </subcellularLocation>
</comment>
<evidence type="ECO:0000256" key="8">
    <source>
        <dbReference type="ARBA" id="ARBA00022729"/>
    </source>
</evidence>
<feature type="signal peptide" evidence="16">
    <location>
        <begin position="1"/>
        <end position="28"/>
    </location>
</feature>
<evidence type="ECO:0000256" key="3">
    <source>
        <dbReference type="ARBA" id="ARBA00004906"/>
    </source>
</evidence>
<reference evidence="18 19" key="1">
    <citation type="submission" date="2011-10" db="EMBL/GenBank/DDBJ databases">
        <authorList>
            <person name="Genoscope - CEA"/>
        </authorList>
    </citation>
    <scope>NUCLEOTIDE SEQUENCE [LARGE SCALE GENOMIC DNA]</scope>
    <source>
        <strain evidence="18 19">RCC 1105</strain>
    </source>
</reference>
<evidence type="ECO:0000256" key="11">
    <source>
        <dbReference type="ARBA" id="ARBA00022833"/>
    </source>
</evidence>
<dbReference type="PANTHER" id="PTHR22763:SF162">
    <property type="entry name" value="TRANSMEMBRANE E3 UBIQUITIN-PROTEIN LIGASE 1"/>
    <property type="match status" value="1"/>
</dbReference>